<dbReference type="PANTHER" id="PTHR13128">
    <property type="entry name" value="VACUOLAR PROTEIN-SORTING-ASSOCIATED PROTEIN 36"/>
    <property type="match status" value="1"/>
</dbReference>
<dbReference type="GO" id="GO:0000814">
    <property type="term" value="C:ESCRT II complex"/>
    <property type="evidence" value="ECO:0007669"/>
    <property type="project" value="UniProtKB-UniRule"/>
</dbReference>
<evidence type="ECO:0000256" key="5">
    <source>
        <dbReference type="ARBA" id="ARBA00023054"/>
    </source>
</evidence>
<dbReference type="AlphaFoldDB" id="A0A9Q0L8X7"/>
<dbReference type="GO" id="GO:0032266">
    <property type="term" value="F:phosphatidylinositol-3-phosphate binding"/>
    <property type="evidence" value="ECO:0007669"/>
    <property type="project" value="UniProtKB-UniRule"/>
</dbReference>
<accession>A0A9Q0L8X7</accession>
<dbReference type="InterPro" id="IPR040608">
    <property type="entry name" value="Snf8/Vps36"/>
</dbReference>
<dbReference type="Gene3D" id="2.30.29.30">
    <property type="entry name" value="Pleckstrin-homology domain (PH domain)/Phosphotyrosine-binding domain (PTB)"/>
    <property type="match status" value="1"/>
</dbReference>
<comment type="subcellular location">
    <subcellularLocation>
        <location evidence="6">Cytoplasm</location>
    </subcellularLocation>
    <subcellularLocation>
        <location evidence="6">Endosome</location>
    </subcellularLocation>
</comment>
<dbReference type="GO" id="GO:0043328">
    <property type="term" value="P:protein transport to vacuole involved in ubiquitin-dependent protein catabolic process via the multivesicular body sorting pathway"/>
    <property type="evidence" value="ECO:0007669"/>
    <property type="project" value="UniProtKB-UniRule"/>
</dbReference>
<protein>
    <recommendedName>
        <fullName evidence="6">Vacuolar protein-sorting-associated protein 36</fullName>
    </recommendedName>
    <alternativeName>
        <fullName evidence="6">ESCRT-II complex subunit VPS36</fullName>
    </alternativeName>
</protein>
<keyword evidence="3 6" id="KW-0967">Endosome</keyword>
<dbReference type="GO" id="GO:0031902">
    <property type="term" value="C:late endosome membrane"/>
    <property type="evidence" value="ECO:0007669"/>
    <property type="project" value="UniProtKB-UniRule"/>
</dbReference>
<keyword evidence="6" id="KW-0963">Cytoplasm</keyword>
<dbReference type="InterPro" id="IPR021648">
    <property type="entry name" value="GLUE_dom"/>
</dbReference>
<dbReference type="Pfam" id="PF11605">
    <property type="entry name" value="Vps36_ESCRT-II"/>
    <property type="match status" value="1"/>
</dbReference>
<dbReference type="EMBL" id="JAPDFW010000125">
    <property type="protein sequence ID" value="KAJ5067590.1"/>
    <property type="molecule type" value="Genomic_DNA"/>
</dbReference>
<keyword evidence="9" id="KW-1185">Reference proteome</keyword>
<evidence type="ECO:0000313" key="9">
    <source>
        <dbReference type="Proteomes" id="UP001149090"/>
    </source>
</evidence>
<comment type="caution">
    <text evidence="8">The sequence shown here is derived from an EMBL/GenBank/DDBJ whole genome shotgun (WGS) entry which is preliminary data.</text>
</comment>
<evidence type="ECO:0000256" key="1">
    <source>
        <dbReference type="ARBA" id="ARBA00009697"/>
    </source>
</evidence>
<dbReference type="InterPro" id="IPR036388">
    <property type="entry name" value="WH-like_DNA-bd_sf"/>
</dbReference>
<dbReference type="OrthoDB" id="271448at2759"/>
<evidence type="ECO:0000256" key="2">
    <source>
        <dbReference type="ARBA" id="ARBA00022448"/>
    </source>
</evidence>
<name>A0A9Q0L8X7_ANAIG</name>
<comment type="function">
    <text evidence="6">Component of the ESCRT-II complex (endosomal sorting complex required for transport II), which is required for multivesicular body (MVB) formation and sorting of endosomal cargo proteins into MVBs.</text>
</comment>
<organism evidence="8 9">
    <name type="scientific">Anaeramoeba ignava</name>
    <name type="common">Anaerobic marine amoeba</name>
    <dbReference type="NCBI Taxonomy" id="1746090"/>
    <lineage>
        <taxon>Eukaryota</taxon>
        <taxon>Metamonada</taxon>
        <taxon>Anaeramoebidae</taxon>
        <taxon>Anaeramoeba</taxon>
    </lineage>
</organism>
<dbReference type="InterPro" id="IPR037855">
    <property type="entry name" value="Vps36"/>
</dbReference>
<proteinExistence type="inferred from homology"/>
<dbReference type="Proteomes" id="UP001149090">
    <property type="component" value="Unassembled WGS sequence"/>
</dbReference>
<dbReference type="SUPFAM" id="SSF50729">
    <property type="entry name" value="PH domain-like"/>
    <property type="match status" value="1"/>
</dbReference>
<dbReference type="InterPro" id="IPR011993">
    <property type="entry name" value="PH-like_dom_sf"/>
</dbReference>
<dbReference type="PANTHER" id="PTHR13128:SF12">
    <property type="entry name" value="VACUOLAR PROTEIN-SORTING-ASSOCIATED PROTEIN 36"/>
    <property type="match status" value="1"/>
</dbReference>
<keyword evidence="4 6" id="KW-0653">Protein transport</keyword>
<dbReference type="InterPro" id="IPR036390">
    <property type="entry name" value="WH_DNA-bd_sf"/>
</dbReference>
<reference evidence="8" key="1">
    <citation type="submission" date="2022-10" db="EMBL/GenBank/DDBJ databases">
        <title>Novel sulphate-reducing endosymbionts in the free-living metamonad Anaeramoeba.</title>
        <authorList>
            <person name="Jerlstrom-Hultqvist J."/>
            <person name="Cepicka I."/>
            <person name="Gallot-Lavallee L."/>
            <person name="Salas-Leiva D."/>
            <person name="Curtis B.A."/>
            <person name="Zahonova K."/>
            <person name="Pipaliya S."/>
            <person name="Dacks J."/>
            <person name="Roger A.J."/>
        </authorList>
    </citation>
    <scope>NUCLEOTIDE SEQUENCE</scope>
    <source>
        <strain evidence="8">BMAN</strain>
    </source>
</reference>
<comment type="similarity">
    <text evidence="1 6">Belongs to the VPS36 family.</text>
</comment>
<gene>
    <name evidence="8" type="ORF">M0811_02778</name>
</gene>
<dbReference type="OMA" id="VEFRNMA"/>
<evidence type="ECO:0000256" key="3">
    <source>
        <dbReference type="ARBA" id="ARBA00022753"/>
    </source>
</evidence>
<sequence>MQFFTQLSIEKGKTSFELEKEEYQILTQKDVSIHNGKEKKPKLKGVIYLTSKRLAIIDYSKRKGFSTFLSIVKKTNLEKSTFSHSKVIINFGEDKFVTFSFKSNATKFAEKLVETLSNKTWVPKIVKEEKEVTSKDVTPKFGIEFLLQRENQERDSEKKLLTQAFTDLDALMKNAQKMVNIAEKFAYALHKGETDGGKQETDEFNSILIEIGMVDPVTKETSGDIYYDELSRQVASFLEKVLPKTGGMISLADAYCLFNRARGTELISPDDLLKACQLFQKLGASMDLRKFDSGVIVIQSKSNNDEANCKTIIHLIQKNGPISPFELAKKLKISINLAKEQLLNAESNLFLCRDETIEGLYFYENFFLNENVDNLDQKNLSINENIPKEKKETSKKETSKKETFVTINGEDDEWQFV</sequence>
<dbReference type="PROSITE" id="PS51495">
    <property type="entry name" value="GLUE"/>
    <property type="match status" value="1"/>
</dbReference>
<dbReference type="FunFam" id="1.10.10.10:FF:000165">
    <property type="entry name" value="Vacuolar protein sorting protein (Vps36)"/>
    <property type="match status" value="1"/>
</dbReference>
<keyword evidence="5" id="KW-0175">Coiled coil</keyword>
<dbReference type="Gene3D" id="1.10.10.10">
    <property type="entry name" value="Winged helix-like DNA-binding domain superfamily/Winged helix DNA-binding domain"/>
    <property type="match status" value="2"/>
</dbReference>
<dbReference type="GO" id="GO:0043130">
    <property type="term" value="F:ubiquitin binding"/>
    <property type="evidence" value="ECO:0007669"/>
    <property type="project" value="UniProtKB-UniRule"/>
</dbReference>
<keyword evidence="2 6" id="KW-0813">Transport</keyword>
<evidence type="ECO:0000259" key="7">
    <source>
        <dbReference type="PROSITE" id="PS51495"/>
    </source>
</evidence>
<dbReference type="SUPFAM" id="SSF46785">
    <property type="entry name" value="Winged helix' DNA-binding domain"/>
    <property type="match status" value="1"/>
</dbReference>
<dbReference type="Pfam" id="PF04157">
    <property type="entry name" value="EAP30"/>
    <property type="match status" value="1"/>
</dbReference>
<comment type="subunit">
    <text evidence="6">Component of the endosomal sorting complex required for transport II (ESCRT-II).</text>
</comment>
<evidence type="ECO:0000313" key="8">
    <source>
        <dbReference type="EMBL" id="KAJ5067590.1"/>
    </source>
</evidence>
<evidence type="ECO:0000256" key="4">
    <source>
        <dbReference type="ARBA" id="ARBA00022927"/>
    </source>
</evidence>
<feature type="domain" description="GLUE N-terminal" evidence="7">
    <location>
        <begin position="7"/>
        <end position="128"/>
    </location>
</feature>
<dbReference type="Gene3D" id="6.10.140.260">
    <property type="match status" value="1"/>
</dbReference>
<evidence type="ECO:0000256" key="6">
    <source>
        <dbReference type="RuleBase" id="RU367095"/>
    </source>
</evidence>